<dbReference type="EMBL" id="JAKRRY010000007">
    <property type="protein sequence ID" value="MCW8345879.1"/>
    <property type="molecule type" value="Genomic_DNA"/>
</dbReference>
<reference evidence="1" key="1">
    <citation type="submission" date="2022-02" db="EMBL/GenBank/DDBJ databases">
        <title>Vibrio sp. nov, a new bacterium isolated from seawater.</title>
        <authorList>
            <person name="Yuan Y."/>
        </authorList>
    </citation>
    <scope>NUCLEOTIDE SEQUENCE</scope>
    <source>
        <strain evidence="1">ZSDZ65</strain>
    </source>
</reference>
<dbReference type="AlphaFoldDB" id="A0A9X3CMJ0"/>
<dbReference type="Proteomes" id="UP001155587">
    <property type="component" value="Unassembled WGS sequence"/>
</dbReference>
<name>A0A9X3CMJ0_9VIBR</name>
<keyword evidence="2" id="KW-1185">Reference proteome</keyword>
<sequence length="69" mass="7827">MTVNFVLFKNQLSWSVLIHQLNGDILSRHVMMKDNMGNVGIDFSYCERTQQGSITNSLNECIGRFSLSS</sequence>
<evidence type="ECO:0000313" key="2">
    <source>
        <dbReference type="Proteomes" id="UP001155587"/>
    </source>
</evidence>
<gene>
    <name evidence="1" type="ORF">MD535_07630</name>
</gene>
<comment type="caution">
    <text evidence="1">The sequence shown here is derived from an EMBL/GenBank/DDBJ whole genome shotgun (WGS) entry which is preliminary data.</text>
</comment>
<evidence type="ECO:0000313" key="1">
    <source>
        <dbReference type="EMBL" id="MCW8345879.1"/>
    </source>
</evidence>
<proteinExistence type="predicted"/>
<protein>
    <submittedName>
        <fullName evidence="1">Uncharacterized protein</fullName>
    </submittedName>
</protein>
<accession>A0A9X3CMJ0</accession>
<organism evidence="1 2">
    <name type="scientific">Vibrio qingdaonensis</name>
    <dbReference type="NCBI Taxonomy" id="2829491"/>
    <lineage>
        <taxon>Bacteria</taxon>
        <taxon>Pseudomonadati</taxon>
        <taxon>Pseudomonadota</taxon>
        <taxon>Gammaproteobacteria</taxon>
        <taxon>Vibrionales</taxon>
        <taxon>Vibrionaceae</taxon>
        <taxon>Vibrio</taxon>
    </lineage>
</organism>